<protein>
    <submittedName>
        <fullName evidence="2">Uncharacterized protein</fullName>
    </submittedName>
</protein>
<organism evidence="2 3">
    <name type="scientific">Phytohabitans flavus</name>
    <dbReference type="NCBI Taxonomy" id="1076124"/>
    <lineage>
        <taxon>Bacteria</taxon>
        <taxon>Bacillati</taxon>
        <taxon>Actinomycetota</taxon>
        <taxon>Actinomycetes</taxon>
        <taxon>Micromonosporales</taxon>
        <taxon>Micromonosporaceae</taxon>
    </lineage>
</organism>
<dbReference type="KEGG" id="pfla:Pflav_074680"/>
<name>A0A6F8Y4Z9_9ACTN</name>
<feature type="region of interest" description="Disordered" evidence="1">
    <location>
        <begin position="1"/>
        <end position="36"/>
    </location>
</feature>
<keyword evidence="3" id="KW-1185">Reference proteome</keyword>
<proteinExistence type="predicted"/>
<dbReference type="AlphaFoldDB" id="A0A6F8Y4Z9"/>
<evidence type="ECO:0000313" key="3">
    <source>
        <dbReference type="Proteomes" id="UP000502508"/>
    </source>
</evidence>
<gene>
    <name evidence="2" type="ORF">Pflav_074680</name>
</gene>
<accession>A0A6F8Y4Z9</accession>
<feature type="compositionally biased region" description="Basic and acidic residues" evidence="1">
    <location>
        <begin position="1"/>
        <end position="12"/>
    </location>
</feature>
<evidence type="ECO:0000256" key="1">
    <source>
        <dbReference type="SAM" id="MobiDB-lite"/>
    </source>
</evidence>
<evidence type="ECO:0000313" key="2">
    <source>
        <dbReference type="EMBL" id="BCB81058.1"/>
    </source>
</evidence>
<dbReference type="EMBL" id="AP022870">
    <property type="protein sequence ID" value="BCB81058.1"/>
    <property type="molecule type" value="Genomic_DNA"/>
</dbReference>
<reference evidence="2 3" key="2">
    <citation type="submission" date="2020-03" db="EMBL/GenBank/DDBJ databases">
        <authorList>
            <person name="Ichikawa N."/>
            <person name="Kimura A."/>
            <person name="Kitahashi Y."/>
            <person name="Uohara A."/>
        </authorList>
    </citation>
    <scope>NUCLEOTIDE SEQUENCE [LARGE SCALE GENOMIC DNA]</scope>
    <source>
        <strain evidence="2 3">NBRC 107702</strain>
    </source>
</reference>
<reference evidence="2 3" key="1">
    <citation type="submission" date="2020-03" db="EMBL/GenBank/DDBJ databases">
        <title>Whole genome shotgun sequence of Phytohabitans flavus NBRC 107702.</title>
        <authorList>
            <person name="Komaki H."/>
            <person name="Tamura T."/>
        </authorList>
    </citation>
    <scope>NUCLEOTIDE SEQUENCE [LARGE SCALE GENOMIC DNA]</scope>
    <source>
        <strain evidence="2 3">NBRC 107702</strain>
    </source>
</reference>
<dbReference type="Proteomes" id="UP000502508">
    <property type="component" value="Chromosome"/>
</dbReference>
<sequence length="89" mass="10235">MVERRQVGELHNHRGRHHERRTRVTEVGTQRHEQRAEPLAAGIDEMARRLGYEGVRAFDADPQLLLDLGKRLPHPSLKSGIEKIEPDRG</sequence>